<feature type="domain" description="Protein kinase" evidence="1">
    <location>
        <begin position="396"/>
        <end position="549"/>
    </location>
</feature>
<dbReference type="GO" id="GO:0005524">
    <property type="term" value="F:ATP binding"/>
    <property type="evidence" value="ECO:0007669"/>
    <property type="project" value="InterPro"/>
</dbReference>
<name>A0AAD6ZYL6_9AGAR</name>
<proteinExistence type="predicted"/>
<evidence type="ECO:0000313" key="2">
    <source>
        <dbReference type="EMBL" id="KAJ7346097.1"/>
    </source>
</evidence>
<keyword evidence="3" id="KW-1185">Reference proteome</keyword>
<dbReference type="PROSITE" id="PS00109">
    <property type="entry name" value="PROTEIN_KINASE_TYR"/>
    <property type="match status" value="1"/>
</dbReference>
<dbReference type="EMBL" id="JARIHO010000021">
    <property type="protein sequence ID" value="KAJ7346097.1"/>
    <property type="molecule type" value="Genomic_DNA"/>
</dbReference>
<evidence type="ECO:0000313" key="3">
    <source>
        <dbReference type="Proteomes" id="UP001218218"/>
    </source>
</evidence>
<dbReference type="InterPro" id="IPR011009">
    <property type="entry name" value="Kinase-like_dom_sf"/>
</dbReference>
<dbReference type="Proteomes" id="UP001218218">
    <property type="component" value="Unassembled WGS sequence"/>
</dbReference>
<comment type="caution">
    <text evidence="2">The sequence shown here is derived from an EMBL/GenBank/DDBJ whole genome shotgun (WGS) entry which is preliminary data.</text>
</comment>
<accession>A0AAD6ZYL6</accession>
<gene>
    <name evidence="2" type="ORF">DFH08DRAFT_809938</name>
</gene>
<dbReference type="PROSITE" id="PS50011">
    <property type="entry name" value="PROTEIN_KINASE_DOM"/>
    <property type="match status" value="1"/>
</dbReference>
<dbReference type="InterPro" id="IPR008266">
    <property type="entry name" value="Tyr_kinase_AS"/>
</dbReference>
<protein>
    <recommendedName>
        <fullName evidence="1">Protein kinase domain-containing protein</fullName>
    </recommendedName>
</protein>
<dbReference type="Gene3D" id="1.10.510.10">
    <property type="entry name" value="Transferase(Phosphotransferase) domain 1"/>
    <property type="match status" value="1"/>
</dbReference>
<dbReference type="GO" id="GO:0004672">
    <property type="term" value="F:protein kinase activity"/>
    <property type="evidence" value="ECO:0007669"/>
    <property type="project" value="InterPro"/>
</dbReference>
<reference evidence="2" key="1">
    <citation type="submission" date="2023-03" db="EMBL/GenBank/DDBJ databases">
        <title>Massive genome expansion in bonnet fungi (Mycena s.s.) driven by repeated elements and novel gene families across ecological guilds.</title>
        <authorList>
            <consortium name="Lawrence Berkeley National Laboratory"/>
            <person name="Harder C.B."/>
            <person name="Miyauchi S."/>
            <person name="Viragh M."/>
            <person name="Kuo A."/>
            <person name="Thoen E."/>
            <person name="Andreopoulos B."/>
            <person name="Lu D."/>
            <person name="Skrede I."/>
            <person name="Drula E."/>
            <person name="Henrissat B."/>
            <person name="Morin E."/>
            <person name="Kohler A."/>
            <person name="Barry K."/>
            <person name="LaButti K."/>
            <person name="Morin E."/>
            <person name="Salamov A."/>
            <person name="Lipzen A."/>
            <person name="Mereny Z."/>
            <person name="Hegedus B."/>
            <person name="Baldrian P."/>
            <person name="Stursova M."/>
            <person name="Weitz H."/>
            <person name="Taylor A."/>
            <person name="Grigoriev I.V."/>
            <person name="Nagy L.G."/>
            <person name="Martin F."/>
            <person name="Kauserud H."/>
        </authorList>
    </citation>
    <scope>NUCLEOTIDE SEQUENCE</scope>
    <source>
        <strain evidence="2">CBHHK002</strain>
    </source>
</reference>
<evidence type="ECO:0000259" key="1">
    <source>
        <dbReference type="PROSITE" id="PS50011"/>
    </source>
</evidence>
<dbReference type="SUPFAM" id="SSF56112">
    <property type="entry name" value="Protein kinase-like (PK-like)"/>
    <property type="match status" value="1"/>
</dbReference>
<sequence>MWCVTASATLSHLFPTTTPRKHHIASGMKLKPVSPNDEKVATYQAADAVMRSTWTDEEFINAAKWRSNQGRTCLEVLKFFHKVPPLQSGSSGTQTKTISATEKALTPLEYVISEPNWVDEMVTARQTLFQTTVVSSSELVDEISRALMAHSRHAPYRRTVESVERETDDFHIHAVLRPAVKIAAAIRKSEELTEVYLKNENGTVGDVGVRLDDKYSIIGENKRAPVFTAHEANFRGFAIGRGKKFPWPKEDDMDKAESAIRLWIQIWGQMSQYKVNYAKLFSPAGVLYLRRSNNTSKTLVLSKPYYNLDGDVERTVCIILAAHEQEEHPLTIAHHAMVSCQDWISTWILSFVWFLQLLWISWYRQIDGVYVMSSQHYGFFRDISEEFGFSSTISARSFTKQLGWGASGMVVSSASGLEVVKLFSDGDLARHEVNVLRLAHGLAVPDLHGIISDGKTTGVVMSYGGSPIKDVELATTEQKQQLAAVLCLLHFRGIHHHDVRENNVLVDERGNITLIDFDHAQLRASCIDCADMAMLERLESTNDAFAFAA</sequence>
<organism evidence="2 3">
    <name type="scientific">Mycena albidolilacea</name>
    <dbReference type="NCBI Taxonomy" id="1033008"/>
    <lineage>
        <taxon>Eukaryota</taxon>
        <taxon>Fungi</taxon>
        <taxon>Dikarya</taxon>
        <taxon>Basidiomycota</taxon>
        <taxon>Agaricomycotina</taxon>
        <taxon>Agaricomycetes</taxon>
        <taxon>Agaricomycetidae</taxon>
        <taxon>Agaricales</taxon>
        <taxon>Marasmiineae</taxon>
        <taxon>Mycenaceae</taxon>
        <taxon>Mycena</taxon>
    </lineage>
</organism>
<dbReference type="AlphaFoldDB" id="A0AAD6ZYL6"/>
<dbReference type="InterPro" id="IPR000719">
    <property type="entry name" value="Prot_kinase_dom"/>
</dbReference>